<accession>U5W5W1</accession>
<dbReference type="KEGG" id="afs:AFR_25325"/>
<evidence type="ECO:0000259" key="2">
    <source>
        <dbReference type="Pfam" id="PF03372"/>
    </source>
</evidence>
<gene>
    <name evidence="3" type="ORF">AFR_25325</name>
</gene>
<dbReference type="Pfam" id="PF03372">
    <property type="entry name" value="Exo_endo_phos"/>
    <property type="match status" value="1"/>
</dbReference>
<feature type="domain" description="Endonuclease/exonuclease/phosphatase" evidence="2">
    <location>
        <begin position="99"/>
        <end position="298"/>
    </location>
</feature>
<dbReference type="HOGENOM" id="CLU_058628_0_0_11"/>
<name>U5W5W1_9ACTN</name>
<dbReference type="STRING" id="1246995.AFR_25325"/>
<dbReference type="InterPro" id="IPR036691">
    <property type="entry name" value="Endo/exonu/phosph_ase_sf"/>
</dbReference>
<dbReference type="SUPFAM" id="SSF56219">
    <property type="entry name" value="DNase I-like"/>
    <property type="match status" value="1"/>
</dbReference>
<dbReference type="Proteomes" id="UP000017746">
    <property type="component" value="Chromosome"/>
</dbReference>
<organism evidence="3 4">
    <name type="scientific">Actinoplanes friuliensis DSM 7358</name>
    <dbReference type="NCBI Taxonomy" id="1246995"/>
    <lineage>
        <taxon>Bacteria</taxon>
        <taxon>Bacillati</taxon>
        <taxon>Actinomycetota</taxon>
        <taxon>Actinomycetes</taxon>
        <taxon>Micromonosporales</taxon>
        <taxon>Micromonosporaceae</taxon>
        <taxon>Actinoplanes</taxon>
    </lineage>
</organism>
<dbReference type="PATRIC" id="fig|1246995.3.peg.5132"/>
<keyword evidence="1" id="KW-1133">Transmembrane helix</keyword>
<protein>
    <recommendedName>
        <fullName evidence="2">Endonuclease/exonuclease/phosphatase domain-containing protein</fullName>
    </recommendedName>
</protein>
<dbReference type="Gene3D" id="3.60.10.10">
    <property type="entry name" value="Endonuclease/exonuclease/phosphatase"/>
    <property type="match status" value="1"/>
</dbReference>
<keyword evidence="1" id="KW-0812">Transmembrane</keyword>
<feature type="transmembrane region" description="Helical" evidence="1">
    <location>
        <begin position="43"/>
        <end position="60"/>
    </location>
</feature>
<dbReference type="eggNOG" id="COG3021">
    <property type="taxonomic scope" value="Bacteria"/>
</dbReference>
<reference evidence="3 4" key="1">
    <citation type="journal article" date="2014" name="J. Biotechnol.">
        <title>Complete genome sequence of the actinobacterium Actinoplanes friuliensis HAG 010964, producer of the lipopeptide antibiotic friulimycin.</title>
        <authorList>
            <person name="Ruckert C."/>
            <person name="Szczepanowski R."/>
            <person name="Albersmeier A."/>
            <person name="Goesmann A."/>
            <person name="Fischer N."/>
            <person name="Steinkamper A."/>
            <person name="Puhler A."/>
            <person name="Biener R."/>
            <person name="Schwartz D."/>
            <person name="Kalinowski J."/>
        </authorList>
    </citation>
    <scope>NUCLEOTIDE SEQUENCE [LARGE SCALE GENOMIC DNA]</scope>
    <source>
        <strain evidence="3 4">DSM 7358</strain>
    </source>
</reference>
<feature type="transmembrane region" description="Helical" evidence="1">
    <location>
        <begin position="67"/>
        <end position="86"/>
    </location>
</feature>
<sequence>MRMPSLRRGRKRALAAVLVAGLLVLHALVPNTVGHLGSLVETFLPWLGLAIPALLALALWRRSALALVAVLVPAIAWLALFGGHFLPRSDSRYDLTAVQHNVSDENADPAATVRDLLEIEPDLVALEEVTPEAVAAYAAAFPAEYAHHTVQGTVALWSRFPLAEARAVDIRPAAFGPDWNRGLRATARTPHGDIAVYVAHLPSMRLGPAGLGSDHRDESAGRLAAAISAEPLDRVILLGDLNTATGDRALARLGLTTDDSSFAFSWPARLPVARIDQVMARAVTVTEVRTLPRTGSDHLPVAARLRVAG</sequence>
<dbReference type="GO" id="GO:0003824">
    <property type="term" value="F:catalytic activity"/>
    <property type="evidence" value="ECO:0007669"/>
    <property type="project" value="InterPro"/>
</dbReference>
<keyword evidence="4" id="KW-1185">Reference proteome</keyword>
<evidence type="ECO:0000256" key="1">
    <source>
        <dbReference type="SAM" id="Phobius"/>
    </source>
</evidence>
<proteinExistence type="predicted"/>
<dbReference type="AlphaFoldDB" id="U5W5W1"/>
<keyword evidence="1" id="KW-0472">Membrane</keyword>
<evidence type="ECO:0000313" key="4">
    <source>
        <dbReference type="Proteomes" id="UP000017746"/>
    </source>
</evidence>
<dbReference type="EMBL" id="CP006272">
    <property type="protein sequence ID" value="AGZ43331.1"/>
    <property type="molecule type" value="Genomic_DNA"/>
</dbReference>
<dbReference type="InterPro" id="IPR005135">
    <property type="entry name" value="Endo/exonuclease/phosphatase"/>
</dbReference>
<evidence type="ECO:0000313" key="3">
    <source>
        <dbReference type="EMBL" id="AGZ43331.1"/>
    </source>
</evidence>